<dbReference type="RefSeq" id="XP_026683998.1">
    <property type="nucleotide sequence ID" value="XM_026828197.1"/>
</dbReference>
<keyword evidence="1" id="KW-1185">Reference proteome</keyword>
<name>A0A3Q0JAL5_DIACI</name>
<dbReference type="PaxDb" id="121845-A0A3Q0JAL5"/>
<protein>
    <submittedName>
        <fullName evidence="2">Uncharacterized protein LOC103515521</fullName>
    </submittedName>
</protein>
<dbReference type="AlphaFoldDB" id="A0A3Q0JAL5"/>
<dbReference type="GeneID" id="103515521"/>
<evidence type="ECO:0000313" key="2">
    <source>
        <dbReference type="RefSeq" id="XP_026683998.1"/>
    </source>
</evidence>
<organism evidence="1 2">
    <name type="scientific">Diaphorina citri</name>
    <name type="common">Asian citrus psyllid</name>
    <dbReference type="NCBI Taxonomy" id="121845"/>
    <lineage>
        <taxon>Eukaryota</taxon>
        <taxon>Metazoa</taxon>
        <taxon>Ecdysozoa</taxon>
        <taxon>Arthropoda</taxon>
        <taxon>Hexapoda</taxon>
        <taxon>Insecta</taxon>
        <taxon>Pterygota</taxon>
        <taxon>Neoptera</taxon>
        <taxon>Paraneoptera</taxon>
        <taxon>Hemiptera</taxon>
        <taxon>Sternorrhyncha</taxon>
        <taxon>Psylloidea</taxon>
        <taxon>Psyllidae</taxon>
        <taxon>Diaphorininae</taxon>
        <taxon>Diaphorina</taxon>
    </lineage>
</organism>
<sequence>MCMLATRYIGRYFAGHIHKGAGEHAYYLNTLLKQALAKGYDHTRMQQITTEYLPHLCIKPITEEDLILKSLPEQLIAAFQENSDVIKNRPRWLNSALRFFNARHDEIMTIFESNLESVDCATVFCLHDMIMDRLSNEDLALSQLERDRLVHLLLNSLTHLSLSEQVKVVATFVEKYAGELCSVFPPSGEAEEWLNVVNNQSSLDEVCSLSLKHILQSPHSTLTKLLTISLKSKPDQSCMALVIQCLVDTLLPHFGNLDLRESALDANQDASNLKHPTTTQITMRYHDEVACIVGILPKLSPVFYLLLINKLKLNQYLKEMLFYSSAVVANHVLEVINKNVKYYELDETLEFYEHIIKVLYLKLKYLELEYHEREGLSNQMESLTIGDGQKSGKYKMAILM</sequence>
<evidence type="ECO:0000313" key="1">
    <source>
        <dbReference type="Proteomes" id="UP000079169"/>
    </source>
</evidence>
<accession>A0A3Q0JAL5</accession>
<reference evidence="2" key="1">
    <citation type="submission" date="2025-08" db="UniProtKB">
        <authorList>
            <consortium name="RefSeq"/>
        </authorList>
    </citation>
    <scope>IDENTIFICATION</scope>
</reference>
<dbReference type="KEGG" id="dci:103515521"/>
<gene>
    <name evidence="2" type="primary">LOC103515521</name>
</gene>
<proteinExistence type="predicted"/>
<dbReference type="Proteomes" id="UP000079169">
    <property type="component" value="Unplaced"/>
</dbReference>